<dbReference type="InterPro" id="IPR011029">
    <property type="entry name" value="DEATH-like_dom_sf"/>
</dbReference>
<organism evidence="3 4">
    <name type="scientific">Mytilus edulis</name>
    <name type="common">Blue mussel</name>
    <dbReference type="NCBI Taxonomy" id="6550"/>
    <lineage>
        <taxon>Eukaryota</taxon>
        <taxon>Metazoa</taxon>
        <taxon>Spiralia</taxon>
        <taxon>Lophotrochozoa</taxon>
        <taxon>Mollusca</taxon>
        <taxon>Bivalvia</taxon>
        <taxon>Autobranchia</taxon>
        <taxon>Pteriomorphia</taxon>
        <taxon>Mytilida</taxon>
        <taxon>Mytiloidea</taxon>
        <taxon>Mytilidae</taxon>
        <taxon>Mytilinae</taxon>
        <taxon>Mytilus</taxon>
    </lineage>
</organism>
<evidence type="ECO:0000256" key="1">
    <source>
        <dbReference type="SAM" id="MobiDB-lite"/>
    </source>
</evidence>
<dbReference type="GO" id="GO:0003712">
    <property type="term" value="F:transcription coregulator activity"/>
    <property type="evidence" value="ECO:0007669"/>
    <property type="project" value="InterPro"/>
</dbReference>
<comment type="caution">
    <text evidence="3">The sequence shown here is derived from an EMBL/GenBank/DDBJ whole genome shotgun (WGS) entry which is preliminary data.</text>
</comment>
<dbReference type="SUPFAM" id="SSF47986">
    <property type="entry name" value="DEATH domain"/>
    <property type="match status" value="1"/>
</dbReference>
<proteinExistence type="predicted"/>
<sequence>MSTNQPPNLQEWQLHCVLKRASLLQYYDNFIRQGECNVLQLSESEDNEFKDVMEKVGMSKKSIHVRQFKNTLLEWVKDPGKDTHVPSYITKADISTMSPDPSDSKPTAVSVSQSGKSSVDHNLPLTQKKESQEKEVLTRVKSEKRKANLKDETSQKQTKSEVKDQEHGVHHDLTGYYDALLDDTVLDRMVLDNLISRCIIMIEDREEIIKPTTQRERNKVLLDILTERPYPTIHLFKDVLQESEPSNSYVQELVKKMISTESRDEHISWQEHEIGE</sequence>
<dbReference type="Pfam" id="PF00619">
    <property type="entry name" value="CARD"/>
    <property type="match status" value="1"/>
</dbReference>
<dbReference type="InterPro" id="IPR001315">
    <property type="entry name" value="CARD"/>
</dbReference>
<evidence type="ECO:0000313" key="4">
    <source>
        <dbReference type="Proteomes" id="UP000683360"/>
    </source>
</evidence>
<feature type="compositionally biased region" description="Basic and acidic residues" evidence="1">
    <location>
        <begin position="127"/>
        <end position="168"/>
    </location>
</feature>
<dbReference type="InterPro" id="IPR006988">
    <property type="entry name" value="Nab_N"/>
</dbReference>
<reference evidence="3" key="1">
    <citation type="submission" date="2021-03" db="EMBL/GenBank/DDBJ databases">
        <authorList>
            <person name="Bekaert M."/>
        </authorList>
    </citation>
    <scope>NUCLEOTIDE SEQUENCE</scope>
</reference>
<dbReference type="PANTHER" id="PTHR12623">
    <property type="entry name" value="NGFI-A BINDING PROTEIN"/>
    <property type="match status" value="1"/>
</dbReference>
<dbReference type="GO" id="GO:0006355">
    <property type="term" value="P:regulation of DNA-templated transcription"/>
    <property type="evidence" value="ECO:0007669"/>
    <property type="project" value="InterPro"/>
</dbReference>
<feature type="region of interest" description="Disordered" evidence="1">
    <location>
        <begin position="93"/>
        <end position="168"/>
    </location>
</feature>
<accession>A0A8S3T2E0</accession>
<feature type="domain" description="CARD" evidence="2">
    <location>
        <begin position="190"/>
        <end position="245"/>
    </location>
</feature>
<dbReference type="InterPro" id="IPR039040">
    <property type="entry name" value="NAB_fam"/>
</dbReference>
<protein>
    <recommendedName>
        <fullName evidence="2">CARD domain-containing protein</fullName>
    </recommendedName>
</protein>
<evidence type="ECO:0000313" key="3">
    <source>
        <dbReference type="EMBL" id="CAG2227858.1"/>
    </source>
</evidence>
<evidence type="ECO:0000259" key="2">
    <source>
        <dbReference type="PROSITE" id="PS50209"/>
    </source>
</evidence>
<dbReference type="Gene3D" id="1.10.533.10">
    <property type="entry name" value="Death Domain, Fas"/>
    <property type="match status" value="1"/>
</dbReference>
<dbReference type="OrthoDB" id="10028556at2759"/>
<dbReference type="AlphaFoldDB" id="A0A8S3T2E0"/>
<dbReference type="GO" id="GO:0042981">
    <property type="term" value="P:regulation of apoptotic process"/>
    <property type="evidence" value="ECO:0007669"/>
    <property type="project" value="InterPro"/>
</dbReference>
<name>A0A8S3T2E0_MYTED</name>
<gene>
    <name evidence="3" type="ORF">MEDL_40840</name>
</gene>
<dbReference type="PROSITE" id="PS50209">
    <property type="entry name" value="CARD"/>
    <property type="match status" value="1"/>
</dbReference>
<keyword evidence="4" id="KW-1185">Reference proteome</keyword>
<dbReference type="GO" id="GO:0005634">
    <property type="term" value="C:nucleus"/>
    <property type="evidence" value="ECO:0007669"/>
    <property type="project" value="InterPro"/>
</dbReference>
<feature type="compositionally biased region" description="Polar residues" evidence="1">
    <location>
        <begin position="93"/>
        <end position="117"/>
    </location>
</feature>
<dbReference type="Pfam" id="PF04904">
    <property type="entry name" value="SAM_NCD1"/>
    <property type="match status" value="1"/>
</dbReference>
<dbReference type="CDD" id="cd01671">
    <property type="entry name" value="CARD"/>
    <property type="match status" value="1"/>
</dbReference>
<dbReference type="Proteomes" id="UP000683360">
    <property type="component" value="Unassembled WGS sequence"/>
</dbReference>
<dbReference type="PANTHER" id="PTHR12623:SF10">
    <property type="entry name" value="NGFI-A-BINDING PROTEIN HOMOLOG"/>
    <property type="match status" value="1"/>
</dbReference>
<dbReference type="EMBL" id="CAJPWZ010001979">
    <property type="protein sequence ID" value="CAG2227858.1"/>
    <property type="molecule type" value="Genomic_DNA"/>
</dbReference>